<proteinExistence type="predicted"/>
<feature type="non-terminal residue" evidence="1">
    <location>
        <position position="1"/>
    </location>
</feature>
<evidence type="ECO:0000313" key="1">
    <source>
        <dbReference type="EMBL" id="MCI15207.1"/>
    </source>
</evidence>
<dbReference type="EMBL" id="LXQA010095440">
    <property type="protein sequence ID" value="MCI15207.1"/>
    <property type="molecule type" value="Genomic_DNA"/>
</dbReference>
<keyword evidence="2" id="KW-1185">Reference proteome</keyword>
<protein>
    <submittedName>
        <fullName evidence="1">Uncharacterized protein</fullName>
    </submittedName>
</protein>
<accession>A0A392PU68</accession>
<sequence length="24" mass="2237">AVTVAVVAIAVIADAATRNAAVAV</sequence>
<reference evidence="1 2" key="1">
    <citation type="journal article" date="2018" name="Front. Plant Sci.">
        <title>Red Clover (Trifolium pratense) and Zigzag Clover (T. medium) - A Picture of Genomic Similarities and Differences.</title>
        <authorList>
            <person name="Dluhosova J."/>
            <person name="Istvanek J."/>
            <person name="Nedelnik J."/>
            <person name="Repkova J."/>
        </authorList>
    </citation>
    <scope>NUCLEOTIDE SEQUENCE [LARGE SCALE GENOMIC DNA]</scope>
    <source>
        <strain evidence="2">cv. 10/8</strain>
        <tissue evidence="1">Leaf</tissue>
    </source>
</reference>
<evidence type="ECO:0000313" key="2">
    <source>
        <dbReference type="Proteomes" id="UP000265520"/>
    </source>
</evidence>
<dbReference type="Proteomes" id="UP000265520">
    <property type="component" value="Unassembled WGS sequence"/>
</dbReference>
<organism evidence="1 2">
    <name type="scientific">Trifolium medium</name>
    <dbReference type="NCBI Taxonomy" id="97028"/>
    <lineage>
        <taxon>Eukaryota</taxon>
        <taxon>Viridiplantae</taxon>
        <taxon>Streptophyta</taxon>
        <taxon>Embryophyta</taxon>
        <taxon>Tracheophyta</taxon>
        <taxon>Spermatophyta</taxon>
        <taxon>Magnoliopsida</taxon>
        <taxon>eudicotyledons</taxon>
        <taxon>Gunneridae</taxon>
        <taxon>Pentapetalae</taxon>
        <taxon>rosids</taxon>
        <taxon>fabids</taxon>
        <taxon>Fabales</taxon>
        <taxon>Fabaceae</taxon>
        <taxon>Papilionoideae</taxon>
        <taxon>50 kb inversion clade</taxon>
        <taxon>NPAAA clade</taxon>
        <taxon>Hologalegina</taxon>
        <taxon>IRL clade</taxon>
        <taxon>Trifolieae</taxon>
        <taxon>Trifolium</taxon>
    </lineage>
</organism>
<name>A0A392PU68_9FABA</name>
<dbReference type="AlphaFoldDB" id="A0A392PU68"/>
<comment type="caution">
    <text evidence="1">The sequence shown here is derived from an EMBL/GenBank/DDBJ whole genome shotgun (WGS) entry which is preliminary data.</text>
</comment>